<sequence>MASVIGEKRLAAFSFWIRYENDHKDLADRLQQVLSMRYPGNVHLVADLALDANVSPDEVFFMMPITEEILAGGIRKDEQTWLEMYHMF</sequence>
<accession>M4BE31</accession>
<reference evidence="2" key="1">
    <citation type="journal article" date="2010" name="Science">
        <title>Signatures of adaptation to obligate biotrophy in the Hyaloperonospora arabidopsidis genome.</title>
        <authorList>
            <person name="Baxter L."/>
            <person name="Tripathy S."/>
            <person name="Ishaque N."/>
            <person name="Boot N."/>
            <person name="Cabral A."/>
            <person name="Kemen E."/>
            <person name="Thines M."/>
            <person name="Ah-Fong A."/>
            <person name="Anderson R."/>
            <person name="Badejoko W."/>
            <person name="Bittner-Eddy P."/>
            <person name="Boore J.L."/>
            <person name="Chibucos M.C."/>
            <person name="Coates M."/>
            <person name="Dehal P."/>
            <person name="Delehaunty K."/>
            <person name="Dong S."/>
            <person name="Downton P."/>
            <person name="Dumas B."/>
            <person name="Fabro G."/>
            <person name="Fronick C."/>
            <person name="Fuerstenberg S.I."/>
            <person name="Fulton L."/>
            <person name="Gaulin E."/>
            <person name="Govers F."/>
            <person name="Hughes L."/>
            <person name="Humphray S."/>
            <person name="Jiang R.H."/>
            <person name="Judelson H."/>
            <person name="Kamoun S."/>
            <person name="Kyung K."/>
            <person name="Meijer H."/>
            <person name="Minx P."/>
            <person name="Morris P."/>
            <person name="Nelson J."/>
            <person name="Phuntumart V."/>
            <person name="Qutob D."/>
            <person name="Rehmany A."/>
            <person name="Rougon-Cardoso A."/>
            <person name="Ryden P."/>
            <person name="Torto-Alalibo T."/>
            <person name="Studholme D."/>
            <person name="Wang Y."/>
            <person name="Win J."/>
            <person name="Wood J."/>
            <person name="Clifton S.W."/>
            <person name="Rogers J."/>
            <person name="Van den Ackerveken G."/>
            <person name="Jones J.D."/>
            <person name="McDowell J.M."/>
            <person name="Beynon J."/>
            <person name="Tyler B.M."/>
        </authorList>
    </citation>
    <scope>NUCLEOTIDE SEQUENCE [LARGE SCALE GENOMIC DNA]</scope>
    <source>
        <strain evidence="2">Emoy2</strain>
    </source>
</reference>
<dbReference type="AlphaFoldDB" id="M4BE31"/>
<dbReference type="Proteomes" id="UP000011713">
    <property type="component" value="Unassembled WGS sequence"/>
</dbReference>
<protein>
    <recommendedName>
        <fullName evidence="3">RxLR effector candidate protein</fullName>
    </recommendedName>
</protein>
<proteinExistence type="predicted"/>
<evidence type="ECO:0000313" key="2">
    <source>
        <dbReference type="Proteomes" id="UP000011713"/>
    </source>
</evidence>
<evidence type="ECO:0000313" key="1">
    <source>
        <dbReference type="EnsemblProtists" id="HpaP804549"/>
    </source>
</evidence>
<organism evidence="1 2">
    <name type="scientific">Hyaloperonospora arabidopsidis (strain Emoy2)</name>
    <name type="common">Downy mildew agent</name>
    <name type="synonym">Peronospora arabidopsidis</name>
    <dbReference type="NCBI Taxonomy" id="559515"/>
    <lineage>
        <taxon>Eukaryota</taxon>
        <taxon>Sar</taxon>
        <taxon>Stramenopiles</taxon>
        <taxon>Oomycota</taxon>
        <taxon>Peronosporomycetes</taxon>
        <taxon>Peronosporales</taxon>
        <taxon>Peronosporaceae</taxon>
        <taxon>Hyaloperonospora</taxon>
    </lineage>
</organism>
<reference evidence="1" key="2">
    <citation type="submission" date="2015-06" db="UniProtKB">
        <authorList>
            <consortium name="EnsemblProtists"/>
        </authorList>
    </citation>
    <scope>IDENTIFICATION</scope>
    <source>
        <strain evidence="1">Emoy2</strain>
    </source>
</reference>
<dbReference type="HOGENOM" id="CLU_2473749_0_0_1"/>
<name>M4BE31_HYAAE</name>
<evidence type="ECO:0008006" key="3">
    <source>
        <dbReference type="Google" id="ProtNLM"/>
    </source>
</evidence>
<dbReference type="EnsemblProtists" id="HpaT804549">
    <property type="protein sequence ID" value="HpaP804549"/>
    <property type="gene ID" value="HpaG804549"/>
</dbReference>
<dbReference type="EMBL" id="JH598169">
    <property type="status" value="NOT_ANNOTATED_CDS"/>
    <property type="molecule type" value="Genomic_DNA"/>
</dbReference>
<dbReference type="VEuPathDB" id="FungiDB:HpaG804549"/>
<dbReference type="InParanoid" id="M4BE31"/>
<keyword evidence="2" id="KW-1185">Reference proteome</keyword>